<evidence type="ECO:0000313" key="3">
    <source>
        <dbReference type="Proteomes" id="UP000483432"/>
    </source>
</evidence>
<evidence type="ECO:0000313" key="2">
    <source>
        <dbReference type="EMBL" id="NDP47446.1"/>
    </source>
</evidence>
<keyword evidence="1" id="KW-0732">Signal</keyword>
<organism evidence="2 3">
    <name type="scientific">Sulfuriferula multivorans</name>
    <dbReference type="NCBI Taxonomy" id="1559896"/>
    <lineage>
        <taxon>Bacteria</taxon>
        <taxon>Pseudomonadati</taxon>
        <taxon>Pseudomonadota</taxon>
        <taxon>Betaproteobacteria</taxon>
        <taxon>Nitrosomonadales</taxon>
        <taxon>Sulfuricellaceae</taxon>
        <taxon>Sulfuriferula</taxon>
    </lineage>
</organism>
<evidence type="ECO:0000256" key="1">
    <source>
        <dbReference type="SAM" id="SignalP"/>
    </source>
</evidence>
<comment type="caution">
    <text evidence="2">The sequence shown here is derived from an EMBL/GenBank/DDBJ whole genome shotgun (WGS) entry which is preliminary data.</text>
</comment>
<name>A0A7C9P2P3_9PROT</name>
<proteinExistence type="predicted"/>
<dbReference type="AlphaFoldDB" id="A0A7C9P2P3"/>
<sequence length="146" mass="15526">MTLRLLLAGLSLALALPASALEYRTTSRVVLLYDAPSTAAAKVAIAGSGLPLEVVVDTSAWVKVRDHSGRLAWVENAALGGPRSVMIKVESSAIRQQPHPDADIVFRAVRGVLLEATGDPNAYGWLPVKHADGRTGWLPAHEAWGK</sequence>
<protein>
    <recommendedName>
        <fullName evidence="4">SH3 domain-containing protein</fullName>
    </recommendedName>
</protein>
<accession>A0A7C9P2P3</accession>
<dbReference type="Pfam" id="PF06347">
    <property type="entry name" value="SH3_4"/>
    <property type="match status" value="2"/>
</dbReference>
<dbReference type="InterPro" id="IPR010466">
    <property type="entry name" value="DUF1058"/>
</dbReference>
<feature type="chain" id="PRO_5028933442" description="SH3 domain-containing protein" evidence="1">
    <location>
        <begin position="21"/>
        <end position="146"/>
    </location>
</feature>
<reference evidence="2 3" key="1">
    <citation type="submission" date="2019-09" db="EMBL/GenBank/DDBJ databases">
        <title>H2 Metabolism Revealed by Metagenomic Analysis in Subglacial Sediment of East Antarctica.</title>
        <authorList>
            <person name="Yang Z."/>
            <person name="Zhang Y."/>
            <person name="Lv Y."/>
            <person name="Yan W."/>
            <person name="Xiao X."/>
            <person name="Sun B."/>
            <person name="Ma H."/>
        </authorList>
    </citation>
    <scope>NUCLEOTIDE SEQUENCE [LARGE SCALE GENOMIC DNA]</scope>
    <source>
        <strain evidence="2">Bin2_2</strain>
    </source>
</reference>
<dbReference type="Proteomes" id="UP000483432">
    <property type="component" value="Unassembled WGS sequence"/>
</dbReference>
<evidence type="ECO:0008006" key="4">
    <source>
        <dbReference type="Google" id="ProtNLM"/>
    </source>
</evidence>
<gene>
    <name evidence="2" type="ORF">GZ085_03475</name>
</gene>
<feature type="signal peptide" evidence="1">
    <location>
        <begin position="1"/>
        <end position="20"/>
    </location>
</feature>
<dbReference type="EMBL" id="JAAFGW010000032">
    <property type="protein sequence ID" value="NDP47446.1"/>
    <property type="molecule type" value="Genomic_DNA"/>
</dbReference>
<dbReference type="Gene3D" id="2.30.30.40">
    <property type="entry name" value="SH3 Domains"/>
    <property type="match status" value="1"/>
</dbReference>